<dbReference type="FunFam" id="3.30.1490.490:FF:000001">
    <property type="entry name" value="cell growth-regulating nucleolar protein-like"/>
    <property type="match status" value="1"/>
</dbReference>
<dbReference type="AlphaFoldDB" id="A0A498HVF3"/>
<name>A0A498HVF3_MALDO</name>
<dbReference type="GO" id="GO:0008270">
    <property type="term" value="F:zinc ion binding"/>
    <property type="evidence" value="ECO:0007669"/>
    <property type="project" value="UniProtKB-KW"/>
</dbReference>
<dbReference type="GO" id="GO:0006364">
    <property type="term" value="P:rRNA processing"/>
    <property type="evidence" value="ECO:0007669"/>
    <property type="project" value="TreeGrafter"/>
</dbReference>
<dbReference type="Proteomes" id="UP000290289">
    <property type="component" value="Chromosome 15"/>
</dbReference>
<dbReference type="Gene3D" id="3.30.1490.490">
    <property type="match status" value="1"/>
</dbReference>
<comment type="caution">
    <text evidence="11">The sequence shown here is derived from an EMBL/GenBank/DDBJ whole genome shotgun (WGS) entry which is preliminary data.</text>
</comment>
<keyword evidence="12" id="KW-1185">Reference proteome</keyword>
<evidence type="ECO:0000313" key="11">
    <source>
        <dbReference type="EMBL" id="RXH74760.1"/>
    </source>
</evidence>
<dbReference type="PANTHER" id="PTHR13100">
    <property type="entry name" value="CELL GROWTH-REGULATING NUCLEOLAR PROTEIN LYAR"/>
    <property type="match status" value="1"/>
</dbReference>
<evidence type="ECO:0000256" key="8">
    <source>
        <dbReference type="SAM" id="MobiDB-lite"/>
    </source>
</evidence>
<accession>A0A498HVF3</accession>
<dbReference type="SUPFAM" id="SSF57667">
    <property type="entry name" value="beta-beta-alpha zinc fingers"/>
    <property type="match status" value="3"/>
</dbReference>
<comment type="subcellular location">
    <subcellularLocation>
        <location evidence="1">Nucleus</location>
    </subcellularLocation>
</comment>
<reference evidence="11 12" key="1">
    <citation type="submission" date="2018-10" db="EMBL/GenBank/DDBJ databases">
        <title>A high-quality apple genome assembly.</title>
        <authorList>
            <person name="Hu J."/>
        </authorList>
    </citation>
    <scope>NUCLEOTIDE SEQUENCE [LARGE SCALE GENOMIC DNA]</scope>
    <source>
        <strain evidence="12">cv. HFTH1</strain>
        <tissue evidence="11">Young leaf</tissue>
    </source>
</reference>
<feature type="region of interest" description="Disordered" evidence="8">
    <location>
        <begin position="145"/>
        <end position="259"/>
    </location>
</feature>
<dbReference type="Pfam" id="PF25879">
    <property type="entry name" value="WHD_LYAR"/>
    <property type="match status" value="1"/>
</dbReference>
<evidence type="ECO:0000256" key="3">
    <source>
        <dbReference type="ARBA" id="ARBA00022737"/>
    </source>
</evidence>
<dbReference type="Pfam" id="PF08790">
    <property type="entry name" value="zf-LYAR"/>
    <property type="match status" value="1"/>
</dbReference>
<evidence type="ECO:0000256" key="4">
    <source>
        <dbReference type="ARBA" id="ARBA00022771"/>
    </source>
</evidence>
<dbReference type="InterPro" id="IPR039999">
    <property type="entry name" value="LYAR"/>
</dbReference>
<keyword evidence="3" id="KW-0677">Repeat</keyword>
<keyword evidence="6" id="KW-0539">Nucleus</keyword>
<dbReference type="InterPro" id="IPR036236">
    <property type="entry name" value="Znf_C2H2_sf"/>
</dbReference>
<dbReference type="STRING" id="3750.A0A498HVF3"/>
<evidence type="ECO:0000313" key="12">
    <source>
        <dbReference type="Proteomes" id="UP000290289"/>
    </source>
</evidence>
<organism evidence="11 12">
    <name type="scientific">Malus domestica</name>
    <name type="common">Apple</name>
    <name type="synonym">Pyrus malus</name>
    <dbReference type="NCBI Taxonomy" id="3750"/>
    <lineage>
        <taxon>Eukaryota</taxon>
        <taxon>Viridiplantae</taxon>
        <taxon>Streptophyta</taxon>
        <taxon>Embryophyta</taxon>
        <taxon>Tracheophyta</taxon>
        <taxon>Spermatophyta</taxon>
        <taxon>Magnoliopsida</taxon>
        <taxon>eudicotyledons</taxon>
        <taxon>Gunneridae</taxon>
        <taxon>Pentapetalae</taxon>
        <taxon>rosids</taxon>
        <taxon>fabids</taxon>
        <taxon>Rosales</taxon>
        <taxon>Rosaceae</taxon>
        <taxon>Amygdaloideae</taxon>
        <taxon>Maleae</taxon>
        <taxon>Malus</taxon>
    </lineage>
</organism>
<evidence type="ECO:0000259" key="9">
    <source>
        <dbReference type="Pfam" id="PF08790"/>
    </source>
</evidence>
<sequence>MVWFQCEDCGDNLKKPKVLGHFNCCSARKLSCIDCGETFGREAVQGHTQCMTEAEKYGPKGAQGKPLNGGGAKPINNKDGKQQPDFDITVGLTKRFPWFCSQFSFRDWDLIIGCWIYICTFSLCNTKATSEQTLLLHAEGKKHRAKARAIHAAKQQPKQPEESVPDTEPPPKDTPKGEVLENKQIEEPKSHDASRVNTEQQSPEAETYTLLKNKKRKLDASKNDESSKKTKDNTSDEVGNGKVVQSGKTEANGKEGELTTKTKWKKLITSTLKWNDGVLKMRKLKKLVLKALEESGITDDETKLSKKLEHKINSSSKFRVDNKYVHLAAKD</sequence>
<dbReference type="PANTHER" id="PTHR13100:SF10">
    <property type="entry name" value="CELL GROWTH-REGULATING NUCLEOLAR PROTEIN"/>
    <property type="match status" value="1"/>
</dbReference>
<evidence type="ECO:0000256" key="1">
    <source>
        <dbReference type="ARBA" id="ARBA00004123"/>
    </source>
</evidence>
<evidence type="ECO:0000256" key="2">
    <source>
        <dbReference type="ARBA" id="ARBA00022723"/>
    </source>
</evidence>
<feature type="compositionally biased region" description="Basic and acidic residues" evidence="8">
    <location>
        <begin position="218"/>
        <end position="234"/>
    </location>
</feature>
<keyword evidence="5" id="KW-0862">Zinc</keyword>
<proteinExistence type="predicted"/>
<gene>
    <name evidence="11" type="ORF">DVH24_029481</name>
</gene>
<feature type="domain" description="Cell growth-regulating nucleolar protein-like winged helix" evidence="10">
    <location>
        <begin position="260"/>
        <end position="330"/>
    </location>
</feature>
<evidence type="ECO:0000259" key="10">
    <source>
        <dbReference type="Pfam" id="PF25879"/>
    </source>
</evidence>
<feature type="domain" description="Zinc finger C2H2 LYAR-type" evidence="9">
    <location>
        <begin position="30"/>
        <end position="57"/>
    </location>
</feature>
<dbReference type="GO" id="GO:0003677">
    <property type="term" value="F:DNA binding"/>
    <property type="evidence" value="ECO:0007669"/>
    <property type="project" value="InterPro"/>
</dbReference>
<dbReference type="InterPro" id="IPR058719">
    <property type="entry name" value="WHD_LYAR"/>
</dbReference>
<dbReference type="GO" id="GO:0005730">
    <property type="term" value="C:nucleolus"/>
    <property type="evidence" value="ECO:0007669"/>
    <property type="project" value="TreeGrafter"/>
</dbReference>
<evidence type="ECO:0000256" key="5">
    <source>
        <dbReference type="ARBA" id="ARBA00022833"/>
    </source>
</evidence>
<evidence type="ECO:0000256" key="6">
    <source>
        <dbReference type="ARBA" id="ARBA00023242"/>
    </source>
</evidence>
<dbReference type="GO" id="GO:0000122">
    <property type="term" value="P:negative regulation of transcription by RNA polymerase II"/>
    <property type="evidence" value="ECO:0007669"/>
    <property type="project" value="TreeGrafter"/>
</dbReference>
<feature type="compositionally biased region" description="Polar residues" evidence="8">
    <location>
        <begin position="195"/>
        <end position="204"/>
    </location>
</feature>
<dbReference type="InterPro" id="IPR014898">
    <property type="entry name" value="Znf_C2H2_LYAR"/>
</dbReference>
<dbReference type="PROSITE" id="PS51804">
    <property type="entry name" value="ZF_C2HC_LYAR"/>
    <property type="match status" value="2"/>
</dbReference>
<dbReference type="EMBL" id="RDQH01000341">
    <property type="protein sequence ID" value="RXH74760.1"/>
    <property type="molecule type" value="Genomic_DNA"/>
</dbReference>
<protein>
    <submittedName>
        <fullName evidence="11">Uncharacterized protein</fullName>
    </submittedName>
</protein>
<keyword evidence="4 7" id="KW-0863">Zinc-finger</keyword>
<evidence type="ECO:0000256" key="7">
    <source>
        <dbReference type="PROSITE-ProRule" id="PRU01145"/>
    </source>
</evidence>
<keyword evidence="2" id="KW-0479">Metal-binding</keyword>
<feature type="compositionally biased region" description="Basic and acidic residues" evidence="8">
    <location>
        <begin position="169"/>
        <end position="194"/>
    </location>
</feature>